<proteinExistence type="predicted"/>
<comment type="caution">
    <text evidence="2">The sequence shown here is derived from an EMBL/GenBank/DDBJ whole genome shotgun (WGS) entry which is preliminary data.</text>
</comment>
<protein>
    <submittedName>
        <fullName evidence="2">Uncharacterized protein</fullName>
    </submittedName>
</protein>
<sequence length="243" mass="29266">MPEEEKRERLIISVQQSLSAQKHETEKVRASFHQRKFSSSLETAEEKWKRKVSNLEELLTEKDKEINRAVEKRRARTQAHVDTLAELTETQSALKQSRLRCVALEEKLQTLLAKKEERFRKELLETEKSFRQQLSEQERRFTKELSEKNRRKEREELHKDVKSRMELVELCDIWQSKAQQWQKEKMELEEMLRVKEKMWNQQEAKRKEEIQPLTEKKTHLQITVKKKQKKRAKRLSASGAEKT</sequence>
<keyword evidence="3" id="KW-1185">Reference proteome</keyword>
<accession>A0AA88MKR5</accession>
<evidence type="ECO:0000313" key="3">
    <source>
        <dbReference type="Proteomes" id="UP001187415"/>
    </source>
</evidence>
<feature type="region of interest" description="Disordered" evidence="1">
    <location>
        <begin position="132"/>
        <end position="159"/>
    </location>
</feature>
<feature type="region of interest" description="Disordered" evidence="1">
    <location>
        <begin position="220"/>
        <end position="243"/>
    </location>
</feature>
<evidence type="ECO:0000256" key="1">
    <source>
        <dbReference type="SAM" id="MobiDB-lite"/>
    </source>
</evidence>
<feature type="compositionally biased region" description="Basic residues" evidence="1">
    <location>
        <begin position="224"/>
        <end position="234"/>
    </location>
</feature>
<evidence type="ECO:0000313" key="2">
    <source>
        <dbReference type="EMBL" id="KAK2837672.1"/>
    </source>
</evidence>
<gene>
    <name evidence="2" type="ORF">Q5P01_014884</name>
</gene>
<dbReference type="Proteomes" id="UP001187415">
    <property type="component" value="Unassembled WGS sequence"/>
</dbReference>
<reference evidence="2" key="1">
    <citation type="submission" date="2023-07" db="EMBL/GenBank/DDBJ databases">
        <title>Chromosome-level Genome Assembly of Striped Snakehead (Channa striata).</title>
        <authorList>
            <person name="Liu H."/>
        </authorList>
    </citation>
    <scope>NUCLEOTIDE SEQUENCE</scope>
    <source>
        <strain evidence="2">Gz</strain>
        <tissue evidence="2">Muscle</tissue>
    </source>
</reference>
<organism evidence="2 3">
    <name type="scientific">Channa striata</name>
    <name type="common">Snakehead murrel</name>
    <name type="synonym">Ophicephalus striatus</name>
    <dbReference type="NCBI Taxonomy" id="64152"/>
    <lineage>
        <taxon>Eukaryota</taxon>
        <taxon>Metazoa</taxon>
        <taxon>Chordata</taxon>
        <taxon>Craniata</taxon>
        <taxon>Vertebrata</taxon>
        <taxon>Euteleostomi</taxon>
        <taxon>Actinopterygii</taxon>
        <taxon>Neopterygii</taxon>
        <taxon>Teleostei</taxon>
        <taxon>Neoteleostei</taxon>
        <taxon>Acanthomorphata</taxon>
        <taxon>Anabantaria</taxon>
        <taxon>Anabantiformes</taxon>
        <taxon>Channoidei</taxon>
        <taxon>Channidae</taxon>
        <taxon>Channa</taxon>
    </lineage>
</organism>
<name>A0AA88MKR5_CHASR</name>
<dbReference type="EMBL" id="JAUPFM010000011">
    <property type="protein sequence ID" value="KAK2837672.1"/>
    <property type="molecule type" value="Genomic_DNA"/>
</dbReference>
<dbReference type="AlphaFoldDB" id="A0AA88MKR5"/>